<organism evidence="1 2">
    <name type="scientific">Amanita thiersii Skay4041</name>
    <dbReference type="NCBI Taxonomy" id="703135"/>
    <lineage>
        <taxon>Eukaryota</taxon>
        <taxon>Fungi</taxon>
        <taxon>Dikarya</taxon>
        <taxon>Basidiomycota</taxon>
        <taxon>Agaricomycotina</taxon>
        <taxon>Agaricomycetes</taxon>
        <taxon>Agaricomycetidae</taxon>
        <taxon>Agaricales</taxon>
        <taxon>Pluteineae</taxon>
        <taxon>Amanitaceae</taxon>
        <taxon>Amanita</taxon>
    </lineage>
</organism>
<reference evidence="1 2" key="1">
    <citation type="submission" date="2014-02" db="EMBL/GenBank/DDBJ databases">
        <title>Transposable element dynamics among asymbiotic and ectomycorrhizal Amanita fungi.</title>
        <authorList>
            <consortium name="DOE Joint Genome Institute"/>
            <person name="Hess J."/>
            <person name="Skrede I."/>
            <person name="Wolfe B."/>
            <person name="LaButti K."/>
            <person name="Ohm R.A."/>
            <person name="Grigoriev I.V."/>
            <person name="Pringle A."/>
        </authorList>
    </citation>
    <scope>NUCLEOTIDE SEQUENCE [LARGE SCALE GENOMIC DNA]</scope>
    <source>
        <strain evidence="1 2">SKay4041</strain>
    </source>
</reference>
<dbReference type="OrthoDB" id="442731at2759"/>
<accession>A0A2A9NLG6</accession>
<evidence type="ECO:0008006" key="3">
    <source>
        <dbReference type="Google" id="ProtNLM"/>
    </source>
</evidence>
<dbReference type="EMBL" id="KZ302009">
    <property type="protein sequence ID" value="PFH50174.1"/>
    <property type="molecule type" value="Genomic_DNA"/>
</dbReference>
<evidence type="ECO:0000313" key="2">
    <source>
        <dbReference type="Proteomes" id="UP000242287"/>
    </source>
</evidence>
<dbReference type="Gene3D" id="2.40.128.340">
    <property type="match status" value="1"/>
</dbReference>
<dbReference type="Proteomes" id="UP000242287">
    <property type="component" value="Unassembled WGS sequence"/>
</dbReference>
<sequence>MSSISGTLPVTHAVDHSGSFTINIPLQLPQCRFKPDLAFAYHSAATEHSLLGRGWALLGVSAIERVPATVAQDGFRGSVNYNDKDKFALDGQRLVMIGNKNEYRFEIEQWSRIFALGNDVANPTSWEQHLPDGTIRRFGATGDSNIKALTEEDGPPTRVLAISESIDSFSNCIAFIYINESTTTGAYRLDQINYGGNCGIGIPHQRKISFEYETRTDPCTTYFGGYKILCDKRMEAVTTSYTKDSTDYRALRYVLTYGETPVTKLNYLSSLELKDLINNTSMDPLVFEWTGSTPTKVFEDTKEIATITDIPKDSISQIIPLDVNGSGSNDFVVAWKQDDLLALNVYLADLKGNISSAAALGSGSTGLDFSERSLIFPLNLSGDGLTDILHIRADDTNSAYYLTALLSKPDRSKANEVKFEKQAEVEFKPLVVGGRFHTGDFAGDGRVGLVYIFGDKDSQQNTIIKFVQFTSDGTKMNAKNVQNGPPVEQGDFAKMTVIPGDLDGNGADDLFLLYVRADTSPKSWDIAYIESKQGSLSYRSDDPFAEIGKKIAFVEDNTILPFNADNDSKAGLLFVSKNDNGKVQFQLLRSTGATLLADPSPTVTDVDYEGLSLLHSPYFPVSQLPDTTQPTGVSQGSLARWADLRGVGRSDCVLSTINEATGHITTYSMLCSGPSVSSTQWQPLDCIYQYSQTLGYLRQSLYAPLTDSLVYKSNDSVVKALVNALAENSVSSGVLTGRQDGAQSMTCERAQLVSFPRFVVHELSARVGPTAIDSLQYMYSNARVDFNGRGWLGFETITKTNSSPGTIEINSYFQNFPLVGIVSQLESKVLSTNVNLQLNNYSWTSIDVNDKKNKAIQLPDLKESYYESGNLAYDVTVEFAYDPFGNTTKTIINPPNSTPLSIESTFETPTDNPTEDSRWVVGNKLTEVTKQGTTLLGQIKNEYHPGTHRCTKTSNEVDDNIWSVTSYKYDEGGNMIYIEGPDKRQKYEYDQTLSNITMTLTSTAVNKFFVEFAEYEGVLNLVLDLPSTITKSNDLLNSFKYDALGREIEKSQGIDKDSMGGGRPVSIKKSRPDDLSQFICRDIEYDNVGRVTSRSRPYLEGQQPAKVEYSYDILSRLTKVVYPAERSGGPKLIRTLIYLYEKGTKNCPIVMDELSDGNTKRRVVREMALLPNADAPTGGNFVKSCVTKQHDELNNAVTTEFDGLARPTSITDPNGVKLALEYDRLSREISRKVTTNTETATKTISHFTVTFNDQQRQSTRRNVLTSTTVVSSTDYYGRIVQKVTNEETIDFTYDKEVLSEVTSTNNLSQAFTYDSFGNLKTSTLTVDKRDFKSSFTWTGMGEMLTATNPNGTSITCTHLLDGSTPESLVLANSEISATATYSNFKNPFGRPLTTQLVSGNHTISSYHTMAGDGMFTGNIVMKDGTDASTANLELQCIQAGQLTQVSSGDDFAERANFSYDSSGNISKYDKLSFINDGWQLTSIQNPDNSTAYTFQYSDDGNRTSKKDSSGNVLDTMTYDSEGRLVKLNDTTFLYDFMGRLVKATAIEGSATKTTIYVNDSYEDDITTIKTENDPISQEVQTSYLIHGHRLASLSNSGTEKEVRYYYHDHLGSVVGASSPDGVTMTYYEYDAFGNVEVTGLDISPYKYSGKQRFGKIYYFGSRFYDPEVDIFFLLIGGH</sequence>
<gene>
    <name evidence="1" type="ORF">AMATHDRAFT_48084</name>
</gene>
<protein>
    <recommendedName>
        <fullName evidence="3">Insecticide toxin TcdB middle/N-terminal domain-containing protein</fullName>
    </recommendedName>
</protein>
<proteinExistence type="predicted"/>
<dbReference type="STRING" id="703135.A0A2A9NLG6"/>
<keyword evidence="2" id="KW-1185">Reference proteome</keyword>
<dbReference type="Gene3D" id="2.180.10.10">
    <property type="entry name" value="RHS repeat-associated core"/>
    <property type="match status" value="2"/>
</dbReference>
<dbReference type="InterPro" id="IPR050708">
    <property type="entry name" value="T6SS_VgrG/RHS"/>
</dbReference>
<dbReference type="InterPro" id="IPR028994">
    <property type="entry name" value="Integrin_alpha_N"/>
</dbReference>
<dbReference type="PANTHER" id="PTHR32305:SF15">
    <property type="entry name" value="PROTEIN RHSA-RELATED"/>
    <property type="match status" value="1"/>
</dbReference>
<name>A0A2A9NLG6_9AGAR</name>
<evidence type="ECO:0000313" key="1">
    <source>
        <dbReference type="EMBL" id="PFH50174.1"/>
    </source>
</evidence>
<dbReference type="SUPFAM" id="SSF69318">
    <property type="entry name" value="Integrin alpha N-terminal domain"/>
    <property type="match status" value="1"/>
</dbReference>
<dbReference type="PANTHER" id="PTHR32305">
    <property type="match status" value="1"/>
</dbReference>